<sequence length="296" mass="32544">MKRSALLLSLFLPLFCRAAATHWTDFTLDRGHVFLPVTIEGIESRVMLDSGAQINSINKAFIGKHDLELDGGRAVKIQGVYKIEKRSTFNNVKVNIFGSDFELDSLVEGNLGHHSNGLLLGASFFQNFIVQLDYPNKKMRLITRDSVNMYDVANVRTVVQQGSGMPIAEIEINGKAHWLLIDTGNSGSLFVDRKVASRVGLLDKVEAASESFGVNGSGINEFATADTVKFGPYEISDVKVSFPSEGQKTHIESQYKELGSRLGGKKVVGLIGYDLLKDFVITLEYSTAKMHIGLPE</sequence>
<proteinExistence type="predicted"/>
<dbReference type="EMBL" id="JWLW01000001">
    <property type="protein sequence ID" value="KHT57876.1"/>
    <property type="molecule type" value="Genomic_DNA"/>
</dbReference>
<keyword evidence="1" id="KW-0732">Signal</keyword>
<protein>
    <submittedName>
        <fullName evidence="2">Signal protein PDZ</fullName>
    </submittedName>
</protein>
<feature type="signal peptide" evidence="1">
    <location>
        <begin position="1"/>
        <end position="18"/>
    </location>
</feature>
<dbReference type="CDD" id="cd05483">
    <property type="entry name" value="retropepsin_like_bacteria"/>
    <property type="match status" value="1"/>
</dbReference>
<name>A0A0B3Y6S7_9ALTE</name>
<organism evidence="2 3">
    <name type="scientific">Alteromonas marina</name>
    <dbReference type="NCBI Taxonomy" id="203795"/>
    <lineage>
        <taxon>Bacteria</taxon>
        <taxon>Pseudomonadati</taxon>
        <taxon>Pseudomonadota</taxon>
        <taxon>Gammaproteobacteria</taxon>
        <taxon>Alteromonadales</taxon>
        <taxon>Alteromonadaceae</taxon>
        <taxon>Alteromonas/Salinimonas group</taxon>
        <taxon>Alteromonas</taxon>
    </lineage>
</organism>
<evidence type="ECO:0000313" key="2">
    <source>
        <dbReference type="EMBL" id="KHT57876.1"/>
    </source>
</evidence>
<reference evidence="2 3" key="1">
    <citation type="submission" date="2014-12" db="EMBL/GenBank/DDBJ databases">
        <title>Genome sequencing of Alteromonas marina AD001.</title>
        <authorList>
            <person name="Adrian T.G.S."/>
            <person name="Chan K.G."/>
        </authorList>
    </citation>
    <scope>NUCLEOTIDE SEQUENCE [LARGE SCALE GENOMIC DNA]</scope>
    <source>
        <strain evidence="2 3">AD001</strain>
    </source>
</reference>
<gene>
    <name evidence="2" type="ORF">RJ41_00665</name>
</gene>
<dbReference type="Gene3D" id="2.40.70.10">
    <property type="entry name" value="Acid Proteases"/>
    <property type="match status" value="2"/>
</dbReference>
<comment type="caution">
    <text evidence="2">The sequence shown here is derived from an EMBL/GenBank/DDBJ whole genome shotgun (WGS) entry which is preliminary data.</text>
</comment>
<feature type="chain" id="PRO_5002086993" evidence="1">
    <location>
        <begin position="19"/>
        <end position="296"/>
    </location>
</feature>
<keyword evidence="3" id="KW-1185">Reference proteome</keyword>
<evidence type="ECO:0000256" key="1">
    <source>
        <dbReference type="SAM" id="SignalP"/>
    </source>
</evidence>
<dbReference type="InterPro" id="IPR034122">
    <property type="entry name" value="Retropepsin-like_bacterial"/>
</dbReference>
<dbReference type="AlphaFoldDB" id="A0A0B3Y6S7"/>
<dbReference type="SUPFAM" id="SSF50630">
    <property type="entry name" value="Acid proteases"/>
    <property type="match status" value="1"/>
</dbReference>
<evidence type="ECO:0000313" key="3">
    <source>
        <dbReference type="Proteomes" id="UP000031197"/>
    </source>
</evidence>
<dbReference type="Proteomes" id="UP000031197">
    <property type="component" value="Unassembled WGS sequence"/>
</dbReference>
<dbReference type="InterPro" id="IPR021109">
    <property type="entry name" value="Peptidase_aspartic_dom_sf"/>
</dbReference>
<dbReference type="RefSeq" id="WP_039216270.1">
    <property type="nucleotide sequence ID" value="NZ_JWLW01000001.1"/>
</dbReference>
<accession>A0A0B3Y6S7</accession>
<dbReference type="OrthoDB" id="3521766at2"/>
<dbReference type="Pfam" id="PF13650">
    <property type="entry name" value="Asp_protease_2"/>
    <property type="match status" value="1"/>
</dbReference>